<sequence>MTINGDFYLKFPPVLKNALLEKKVKFGNVNEKYEHFLAFRAIKRENESKPIQLQDFWSYAEIGYKGRHINENDISYYGCSLFTNRSELKKKMKIDVDLQNSSNKIIRGQVKDSNGPCTVNKKTTHVDWWLFDGCDPSSDFEVIS</sequence>
<dbReference type="RefSeq" id="WP_338103229.1">
    <property type="nucleotide sequence ID" value="NZ_CP131060.1"/>
</dbReference>
<dbReference type="GeneID" id="89229851"/>
<dbReference type="AlphaFoldDB" id="A0AA96V2D3"/>
<evidence type="ECO:0000313" key="1">
    <source>
        <dbReference type="EMBL" id="WNY25197.1"/>
    </source>
</evidence>
<protein>
    <submittedName>
        <fullName evidence="1">Uncharacterized protein</fullName>
    </submittedName>
</protein>
<organism evidence="1 2">
    <name type="scientific">Methanolapillus millepedarum</name>
    <dbReference type="NCBI Taxonomy" id="3028296"/>
    <lineage>
        <taxon>Archaea</taxon>
        <taxon>Methanobacteriati</taxon>
        <taxon>Methanobacteriota</taxon>
        <taxon>Stenosarchaea group</taxon>
        <taxon>Methanomicrobia</taxon>
        <taxon>Methanosarcinales</taxon>
        <taxon>Methanosarcinaceae</taxon>
        <taxon>Methanolapillus</taxon>
    </lineage>
</organism>
<evidence type="ECO:0000313" key="2">
    <source>
        <dbReference type="Proteomes" id="UP001303587"/>
    </source>
</evidence>
<dbReference type="Proteomes" id="UP001303587">
    <property type="component" value="Chromosome"/>
</dbReference>
<dbReference type="EMBL" id="CP131060">
    <property type="protein sequence ID" value="WNY25197.1"/>
    <property type="molecule type" value="Genomic_DNA"/>
</dbReference>
<accession>A0AA96V2D3</accession>
<reference evidence="1 2" key="1">
    <citation type="submission" date="2023-07" db="EMBL/GenBank/DDBJ databases">
        <title>Closed genoem sequence of Methanosarcinaceae archaeon Ac7.</title>
        <authorList>
            <person name="Poehlein A."/>
            <person name="Protasov E."/>
            <person name="Platt K."/>
            <person name="Reeh H."/>
            <person name="Daniel R."/>
            <person name="Brune A."/>
        </authorList>
    </citation>
    <scope>NUCLEOTIDE SEQUENCE [LARGE SCALE GENOMIC DNA]</scope>
    <source>
        <strain evidence="1 2">Ac7</strain>
    </source>
</reference>
<keyword evidence="2" id="KW-1185">Reference proteome</keyword>
<gene>
    <name evidence="1" type="ORF">MsAc7_07430</name>
</gene>
<proteinExistence type="predicted"/>
<name>A0AA96V2D3_9EURY</name>